<feature type="compositionally biased region" description="Polar residues" evidence="1">
    <location>
        <begin position="83"/>
        <end position="114"/>
    </location>
</feature>
<dbReference type="Proteomes" id="UP001195483">
    <property type="component" value="Unassembled WGS sequence"/>
</dbReference>
<reference evidence="2" key="2">
    <citation type="journal article" date="2021" name="Genome Biol. Evol.">
        <title>Developing a high-quality reference genome for a parasitic bivalve with doubly uniparental inheritance (Bivalvia: Unionida).</title>
        <authorList>
            <person name="Smith C.H."/>
        </authorList>
    </citation>
    <scope>NUCLEOTIDE SEQUENCE</scope>
    <source>
        <strain evidence="2">CHS0354</strain>
        <tissue evidence="2">Mantle</tissue>
    </source>
</reference>
<reference evidence="2" key="1">
    <citation type="journal article" date="2021" name="Genome Biol. Evol.">
        <title>A High-Quality Reference Genome for a Parasitic Bivalve with Doubly Uniparental Inheritance (Bivalvia: Unionida).</title>
        <authorList>
            <person name="Smith C.H."/>
        </authorList>
    </citation>
    <scope>NUCLEOTIDE SEQUENCE</scope>
    <source>
        <strain evidence="2">CHS0354</strain>
    </source>
</reference>
<feature type="region of interest" description="Disordered" evidence="1">
    <location>
        <begin position="80"/>
        <end position="146"/>
    </location>
</feature>
<dbReference type="AlphaFoldDB" id="A0AAE0SR28"/>
<feature type="compositionally biased region" description="Basic and acidic residues" evidence="1">
    <location>
        <begin position="249"/>
        <end position="263"/>
    </location>
</feature>
<sequence length="360" mass="39412">MSAFKVPQVKYLPSNKKYHWNIIYDDDSDAQDPSHKFVEFLLLMNESVSQISGTDVLDVPESPMTSAEVTHITTRSIGMFQPATDSGASNSHSLNDQLETDNPQNHSKRQITTGSPSPSPSSSSFVSLSDDPDLTFDQPPSSQEVQNNDADYALTKLNQAVNNINPNTLKLGGKSLSFDSLVNSLSNDHSESTNPNQTVSPSDSGYTSERGMTTAHDISPPSQENLQREVTSYKSDTRVDNSESAQIDPEWKNTRSKDTRDNQTKTLDATSGQQPKMTGMDEIQPTNSININSQERMDLVSGERTGPDGCESVFSDAAASDSADLMSMSRLSKWKRTKIVGGSHIIKSIINGFTRTDSFI</sequence>
<keyword evidence="3" id="KW-1185">Reference proteome</keyword>
<name>A0AAE0SR28_9BIVA</name>
<feature type="compositionally biased region" description="Polar residues" evidence="1">
    <location>
        <begin position="220"/>
        <end position="234"/>
    </location>
</feature>
<feature type="region of interest" description="Disordered" evidence="1">
    <location>
        <begin position="185"/>
        <end position="279"/>
    </location>
</feature>
<evidence type="ECO:0000256" key="1">
    <source>
        <dbReference type="SAM" id="MobiDB-lite"/>
    </source>
</evidence>
<gene>
    <name evidence="2" type="ORF">CHS0354_010449</name>
</gene>
<feature type="compositionally biased region" description="Low complexity" evidence="1">
    <location>
        <begin position="120"/>
        <end position="129"/>
    </location>
</feature>
<accession>A0AAE0SR28</accession>
<reference evidence="2" key="3">
    <citation type="submission" date="2023-05" db="EMBL/GenBank/DDBJ databases">
        <authorList>
            <person name="Smith C.H."/>
        </authorList>
    </citation>
    <scope>NUCLEOTIDE SEQUENCE</scope>
    <source>
        <strain evidence="2">CHS0354</strain>
        <tissue evidence="2">Mantle</tissue>
    </source>
</reference>
<protein>
    <submittedName>
        <fullName evidence="2">Uncharacterized protein</fullName>
    </submittedName>
</protein>
<feature type="compositionally biased region" description="Polar residues" evidence="1">
    <location>
        <begin position="264"/>
        <end position="276"/>
    </location>
</feature>
<evidence type="ECO:0000313" key="2">
    <source>
        <dbReference type="EMBL" id="KAK3596570.1"/>
    </source>
</evidence>
<comment type="caution">
    <text evidence="2">The sequence shown here is derived from an EMBL/GenBank/DDBJ whole genome shotgun (WGS) entry which is preliminary data.</text>
</comment>
<proteinExistence type="predicted"/>
<organism evidence="2 3">
    <name type="scientific">Potamilus streckersoni</name>
    <dbReference type="NCBI Taxonomy" id="2493646"/>
    <lineage>
        <taxon>Eukaryota</taxon>
        <taxon>Metazoa</taxon>
        <taxon>Spiralia</taxon>
        <taxon>Lophotrochozoa</taxon>
        <taxon>Mollusca</taxon>
        <taxon>Bivalvia</taxon>
        <taxon>Autobranchia</taxon>
        <taxon>Heteroconchia</taxon>
        <taxon>Palaeoheterodonta</taxon>
        <taxon>Unionida</taxon>
        <taxon>Unionoidea</taxon>
        <taxon>Unionidae</taxon>
        <taxon>Ambleminae</taxon>
        <taxon>Lampsilini</taxon>
        <taxon>Potamilus</taxon>
    </lineage>
</organism>
<feature type="compositionally biased region" description="Polar residues" evidence="1">
    <location>
        <begin position="185"/>
        <end position="211"/>
    </location>
</feature>
<dbReference type="EMBL" id="JAEAOA010000654">
    <property type="protein sequence ID" value="KAK3596570.1"/>
    <property type="molecule type" value="Genomic_DNA"/>
</dbReference>
<evidence type="ECO:0000313" key="3">
    <source>
        <dbReference type="Proteomes" id="UP001195483"/>
    </source>
</evidence>